<dbReference type="Proteomes" id="UP000541583">
    <property type="component" value="Unassembled WGS sequence"/>
</dbReference>
<evidence type="ECO:0000313" key="2">
    <source>
        <dbReference type="EMBL" id="MBB6108675.1"/>
    </source>
</evidence>
<accession>A0ABR6PI58</accession>
<protein>
    <recommendedName>
        <fullName evidence="1">Peptidase A9 domain-containing protein</fullName>
    </recommendedName>
</protein>
<reference evidence="2 3" key="1">
    <citation type="submission" date="2020-08" db="EMBL/GenBank/DDBJ databases">
        <title>Genomic Encyclopedia of Type Strains, Phase IV (KMG-V): Genome sequencing to study the core and pangenomes of soil and plant-associated prokaryotes.</title>
        <authorList>
            <person name="Whitman W."/>
        </authorList>
    </citation>
    <scope>NUCLEOTIDE SEQUENCE [LARGE SCALE GENOMIC DNA]</scope>
    <source>
        <strain evidence="2 3">ANJLi2</strain>
    </source>
</reference>
<gene>
    <name evidence="2" type="ORF">HDF23_001410</name>
</gene>
<comment type="caution">
    <text evidence="2">The sequence shown here is derived from an EMBL/GenBank/DDBJ whole genome shotgun (WGS) entry which is preliminary data.</text>
</comment>
<organism evidence="2 3">
    <name type="scientific">Mucilaginibacter lappiensis</name>
    <dbReference type="NCBI Taxonomy" id="354630"/>
    <lineage>
        <taxon>Bacteria</taxon>
        <taxon>Pseudomonadati</taxon>
        <taxon>Bacteroidota</taxon>
        <taxon>Sphingobacteriia</taxon>
        <taxon>Sphingobacteriales</taxon>
        <taxon>Sphingobacteriaceae</taxon>
        <taxon>Mucilaginibacter</taxon>
    </lineage>
</organism>
<evidence type="ECO:0000259" key="1">
    <source>
        <dbReference type="PROSITE" id="PS51531"/>
    </source>
</evidence>
<keyword evidence="3" id="KW-1185">Reference proteome</keyword>
<sequence>MKKDINRAEQLWQNWEEKQQQLVKLMGTSAESTHAIEQEKYDFMRKGLYRLLVQPNEKEKLYLHAITLVTRNLQKKLYPNPVVRLLHRIKARVFDKPAHLRQFDQQKEAGIEFLKHKFKELGLSSYSGKLENYLDYESRTISIPMTTQLADNGTLNIVVKLEKDKTGAYHFEQYKTTIIKIGQPERSHTFDGETTITAQEAVNLLTGRPVLKSYETAEGLIAQKWIQLDFKTNAEAGNFKIKEYHHADGMEKAINEVLPKLGITGLNKKELLNDLQQGHQMIFDAHAPLNEKLYLEANPAEQSILIRDQNRQPVSINTLMERKEEAQKLRAENTLTLVKQREPDKEQSQSLGIG</sequence>
<dbReference type="EMBL" id="JACHCB010000002">
    <property type="protein sequence ID" value="MBB6108675.1"/>
    <property type="molecule type" value="Genomic_DNA"/>
</dbReference>
<feature type="domain" description="Peptidase A9" evidence="1">
    <location>
        <begin position="1"/>
        <end position="17"/>
    </location>
</feature>
<dbReference type="RefSeq" id="WP_076370854.1">
    <property type="nucleotide sequence ID" value="NZ_FTMG01000002.1"/>
</dbReference>
<name>A0ABR6PI58_9SPHI</name>
<proteinExistence type="predicted"/>
<dbReference type="PROSITE" id="PS51531">
    <property type="entry name" value="FV_PR"/>
    <property type="match status" value="1"/>
</dbReference>
<dbReference type="InterPro" id="IPR001641">
    <property type="entry name" value="Spumavirus_A9"/>
</dbReference>
<evidence type="ECO:0000313" key="3">
    <source>
        <dbReference type="Proteomes" id="UP000541583"/>
    </source>
</evidence>